<keyword evidence="6" id="KW-0067">ATP-binding</keyword>
<dbReference type="Gene3D" id="1.10.510.10">
    <property type="entry name" value="Transferase(Phosphotransferase) domain 1"/>
    <property type="match status" value="1"/>
</dbReference>
<feature type="compositionally biased region" description="Polar residues" evidence="9">
    <location>
        <begin position="1013"/>
        <end position="1022"/>
    </location>
</feature>
<dbReference type="PROSITE" id="PS00108">
    <property type="entry name" value="PROTEIN_KINASE_ST"/>
    <property type="match status" value="1"/>
</dbReference>
<feature type="compositionally biased region" description="Basic and acidic residues" evidence="9">
    <location>
        <begin position="1121"/>
        <end position="1130"/>
    </location>
</feature>
<feature type="region of interest" description="Disordered" evidence="9">
    <location>
        <begin position="876"/>
        <end position="973"/>
    </location>
</feature>
<evidence type="ECO:0000256" key="5">
    <source>
        <dbReference type="ARBA" id="ARBA00022777"/>
    </source>
</evidence>
<dbReference type="InterPro" id="IPR011009">
    <property type="entry name" value="Kinase-like_dom_sf"/>
</dbReference>
<evidence type="ECO:0000259" key="10">
    <source>
        <dbReference type="PROSITE" id="PS50011"/>
    </source>
</evidence>
<evidence type="ECO:0000256" key="7">
    <source>
        <dbReference type="ARBA" id="ARBA00047899"/>
    </source>
</evidence>
<feature type="compositionally biased region" description="Polar residues" evidence="9">
    <location>
        <begin position="928"/>
        <end position="943"/>
    </location>
</feature>
<feature type="compositionally biased region" description="Basic and acidic residues" evidence="9">
    <location>
        <begin position="1049"/>
        <end position="1062"/>
    </location>
</feature>
<evidence type="ECO:0000313" key="11">
    <source>
        <dbReference type="EMBL" id="KAK3262915.1"/>
    </source>
</evidence>
<protein>
    <recommendedName>
        <fullName evidence="1">non-specific serine/threonine protein kinase</fullName>
        <ecNumber evidence="1">2.7.11.1</ecNumber>
    </recommendedName>
</protein>
<comment type="catalytic activity">
    <reaction evidence="8">
        <text>L-seryl-[protein] + ATP = O-phospho-L-seryl-[protein] + ADP + H(+)</text>
        <dbReference type="Rhea" id="RHEA:17989"/>
        <dbReference type="Rhea" id="RHEA-COMP:9863"/>
        <dbReference type="Rhea" id="RHEA-COMP:11604"/>
        <dbReference type="ChEBI" id="CHEBI:15378"/>
        <dbReference type="ChEBI" id="CHEBI:29999"/>
        <dbReference type="ChEBI" id="CHEBI:30616"/>
        <dbReference type="ChEBI" id="CHEBI:83421"/>
        <dbReference type="ChEBI" id="CHEBI:456216"/>
        <dbReference type="EC" id="2.7.11.1"/>
    </reaction>
</comment>
<dbReference type="PROSITE" id="PS50011">
    <property type="entry name" value="PROTEIN_KINASE_DOM"/>
    <property type="match status" value="1"/>
</dbReference>
<dbReference type="Pfam" id="PF00069">
    <property type="entry name" value="Pkinase"/>
    <property type="match status" value="1"/>
</dbReference>
<sequence>MKKSAHPPVEAKQRFTADDVEIGRLIGSGKQGQVFLAKFKKSTRKCVVKKMSLWGVSPKEKEKMLREAEILEEAWRHPNIVRYLGTYEEENALCIVLEACQGGTLHDTLHGSDGPKAVITKEPLPEEIIMHWLVQLLLALKHLHELHIMHRDLKPANVLLSKNMRVIKLGDFGIAKQLDDTCDLAQTVVGTPYYMPPELLNGEPYTYAADMWSLGCVAYEMAAQRRAFTSGSLPFLVMQITRCNYPALPSYYSRPFTQLVDSMLRSNPQERPTAAALLLLPFVRKHSAVLLGESMPCAGPTLPRPRSALSGKGVERRSAADGASTASAPTEGKVKKKKKLKKKKKKAPNDGTAPTAIPGSKPRKASGRRPADKPGTLKRSCSAPQPAVVPGVGGALEVAMCQALKKSGPSTFKKELKKWEKTRQAPDERKVLAEARYAARQQELRNSRRQVRDNDERVKRHREDVMQQFHQQIKEKAEEGVREAERGFIAAVLMDGEADTASGTAGFHPRPRLDRTAPGAEPRCFSSVPLGEGDFDGAVPGDCGDDDEDEMWSPRSASTTQSQLHASRFATAHAAAGAARKLMEPEVQIQATQWMRHDDATEGGDAGIWAPDDARGGDSLLSTLSESLLDTFDDSNARFDLLLEACGGSEVRGVGPGFLAGRREDSLGELAAERSLCRHVDNVLQELVESTCAEADFLHRTSRQLRSRQAAARQGPGLPHHARPEALEGSAVIALPFEFQNPRGSCAGPLPRANSSWAEESHKTTAGGLQTPRSGTWRTLVEEEISRPQTALNAPTAGTTAPVRGAAGPTRPATAPQLASPPPRPARVPGIRVCSGPDGPVQAEQLVLHDGRPGSPPELCNARVQEVMLMPEAGRRASSLEDPLLAPSASESEEEREEREAGGQPRGEGSSRGASSPTSASAQHPRRLQSSPPRRVSSTRQQPQVSAEAGEVAAGGSQRPRHRQLSARSKSSLRLAEALSAAVGDAEEDQEEVLEVQVPQEWQLAWDDMEQQWAESTANSTRIELAHGLNTEGRDNDGEDEEEDEEQDMKDALRRWFSESPRHSGSHRDHKHDDPHVDSGEGCSRCLTEKSESSSAEEVSDEELDFLEEEDEEGEDDEEEERARREEERQAAGPSEEAADIAPEEGDDDDSSLSLDLGAGREVVFSDDSLEG</sequence>
<feature type="region of interest" description="Disordered" evidence="9">
    <location>
        <begin position="500"/>
        <end position="519"/>
    </location>
</feature>
<dbReference type="CDD" id="cd08215">
    <property type="entry name" value="STKc_Nek"/>
    <property type="match status" value="1"/>
</dbReference>
<keyword evidence="4" id="KW-0547">Nucleotide-binding</keyword>
<keyword evidence="12" id="KW-1185">Reference proteome</keyword>
<feature type="region of interest" description="Disordered" evidence="9">
    <location>
        <begin position="787"/>
        <end position="841"/>
    </location>
</feature>
<proteinExistence type="predicted"/>
<feature type="region of interest" description="Disordered" evidence="9">
    <location>
        <begin position="1008"/>
        <end position="1172"/>
    </location>
</feature>
<name>A0AAE0FNH1_9CHLO</name>
<feature type="compositionally biased region" description="Basic residues" evidence="9">
    <location>
        <begin position="334"/>
        <end position="346"/>
    </location>
</feature>
<comment type="caution">
    <text evidence="11">The sequence shown here is derived from an EMBL/GenBank/DDBJ whole genome shotgun (WGS) entry which is preliminary data.</text>
</comment>
<feature type="compositionally biased region" description="Low complexity" evidence="9">
    <location>
        <begin position="804"/>
        <end position="816"/>
    </location>
</feature>
<feature type="region of interest" description="Disordered" evidence="9">
    <location>
        <begin position="527"/>
        <end position="564"/>
    </location>
</feature>
<evidence type="ECO:0000256" key="3">
    <source>
        <dbReference type="ARBA" id="ARBA00022679"/>
    </source>
</evidence>
<feature type="region of interest" description="Disordered" evidence="9">
    <location>
        <begin position="746"/>
        <end position="775"/>
    </location>
</feature>
<dbReference type="PANTHER" id="PTHR44899:SF3">
    <property type="entry name" value="SERINE_THREONINE-PROTEIN KINASE NEK1"/>
    <property type="match status" value="1"/>
</dbReference>
<feature type="compositionally biased region" description="Polar residues" evidence="9">
    <location>
        <begin position="787"/>
        <end position="799"/>
    </location>
</feature>
<comment type="catalytic activity">
    <reaction evidence="7">
        <text>L-threonyl-[protein] + ATP = O-phospho-L-threonyl-[protein] + ADP + H(+)</text>
        <dbReference type="Rhea" id="RHEA:46608"/>
        <dbReference type="Rhea" id="RHEA-COMP:11060"/>
        <dbReference type="Rhea" id="RHEA-COMP:11605"/>
        <dbReference type="ChEBI" id="CHEBI:15378"/>
        <dbReference type="ChEBI" id="CHEBI:30013"/>
        <dbReference type="ChEBI" id="CHEBI:30616"/>
        <dbReference type="ChEBI" id="CHEBI:61977"/>
        <dbReference type="ChEBI" id="CHEBI:456216"/>
        <dbReference type="EC" id="2.7.11.1"/>
    </reaction>
</comment>
<dbReference type="SUPFAM" id="SSF56112">
    <property type="entry name" value="Protein kinase-like (PK-like)"/>
    <property type="match status" value="1"/>
</dbReference>
<dbReference type="InterPro" id="IPR051131">
    <property type="entry name" value="NEK_Ser/Thr_kinase_NIMA"/>
</dbReference>
<feature type="domain" description="Protein kinase" evidence="10">
    <location>
        <begin position="20"/>
        <end position="283"/>
    </location>
</feature>
<gene>
    <name evidence="11" type="ORF">CYMTET_28260</name>
</gene>
<feature type="compositionally biased region" description="Acidic residues" evidence="9">
    <location>
        <begin position="1137"/>
        <end position="1151"/>
    </location>
</feature>
<keyword evidence="2" id="KW-0723">Serine/threonine-protein kinase</keyword>
<evidence type="ECO:0000256" key="2">
    <source>
        <dbReference type="ARBA" id="ARBA00022527"/>
    </source>
</evidence>
<evidence type="ECO:0000256" key="1">
    <source>
        <dbReference type="ARBA" id="ARBA00012513"/>
    </source>
</evidence>
<keyword evidence="5" id="KW-0418">Kinase</keyword>
<dbReference type="AlphaFoldDB" id="A0AAE0FNH1"/>
<dbReference type="EC" id="2.7.11.1" evidence="1"/>
<accession>A0AAE0FNH1</accession>
<feature type="compositionally biased region" description="Acidic residues" evidence="9">
    <location>
        <begin position="1098"/>
        <end position="1120"/>
    </location>
</feature>
<keyword evidence="3" id="KW-0808">Transferase</keyword>
<feature type="region of interest" description="Disordered" evidence="9">
    <location>
        <begin position="295"/>
        <end position="387"/>
    </location>
</feature>
<evidence type="ECO:0000313" key="12">
    <source>
        <dbReference type="Proteomes" id="UP001190700"/>
    </source>
</evidence>
<dbReference type="Proteomes" id="UP001190700">
    <property type="component" value="Unassembled WGS sequence"/>
</dbReference>
<evidence type="ECO:0000256" key="9">
    <source>
        <dbReference type="SAM" id="MobiDB-lite"/>
    </source>
</evidence>
<evidence type="ECO:0000256" key="6">
    <source>
        <dbReference type="ARBA" id="ARBA00022840"/>
    </source>
</evidence>
<dbReference type="SMART" id="SM00220">
    <property type="entry name" value="S_TKc"/>
    <property type="match status" value="1"/>
</dbReference>
<organism evidence="11 12">
    <name type="scientific">Cymbomonas tetramitiformis</name>
    <dbReference type="NCBI Taxonomy" id="36881"/>
    <lineage>
        <taxon>Eukaryota</taxon>
        <taxon>Viridiplantae</taxon>
        <taxon>Chlorophyta</taxon>
        <taxon>Pyramimonadophyceae</taxon>
        <taxon>Pyramimonadales</taxon>
        <taxon>Pyramimonadaceae</taxon>
        <taxon>Cymbomonas</taxon>
    </lineage>
</organism>
<reference evidence="11 12" key="1">
    <citation type="journal article" date="2015" name="Genome Biol. Evol.">
        <title>Comparative Genomics of a Bacterivorous Green Alga Reveals Evolutionary Causalities and Consequences of Phago-Mixotrophic Mode of Nutrition.</title>
        <authorList>
            <person name="Burns J.A."/>
            <person name="Paasch A."/>
            <person name="Narechania A."/>
            <person name="Kim E."/>
        </authorList>
    </citation>
    <scope>NUCLEOTIDE SEQUENCE [LARGE SCALE GENOMIC DNA]</scope>
    <source>
        <strain evidence="11 12">PLY_AMNH</strain>
    </source>
</reference>
<feature type="compositionally biased region" description="Polar residues" evidence="9">
    <location>
        <begin position="555"/>
        <end position="564"/>
    </location>
</feature>
<dbReference type="GO" id="GO:0005524">
    <property type="term" value="F:ATP binding"/>
    <property type="evidence" value="ECO:0007669"/>
    <property type="project" value="UniProtKB-KW"/>
</dbReference>
<feature type="compositionally biased region" description="Low complexity" evidence="9">
    <location>
        <begin position="944"/>
        <end position="958"/>
    </location>
</feature>
<feature type="compositionally biased region" description="Low complexity" evidence="9">
    <location>
        <begin position="907"/>
        <end position="922"/>
    </location>
</feature>
<dbReference type="InterPro" id="IPR000719">
    <property type="entry name" value="Prot_kinase_dom"/>
</dbReference>
<dbReference type="GO" id="GO:0004674">
    <property type="term" value="F:protein serine/threonine kinase activity"/>
    <property type="evidence" value="ECO:0007669"/>
    <property type="project" value="UniProtKB-KW"/>
</dbReference>
<dbReference type="InterPro" id="IPR008271">
    <property type="entry name" value="Ser/Thr_kinase_AS"/>
</dbReference>
<evidence type="ECO:0000256" key="8">
    <source>
        <dbReference type="ARBA" id="ARBA00048679"/>
    </source>
</evidence>
<feature type="compositionally biased region" description="Acidic residues" evidence="9">
    <location>
        <begin position="1037"/>
        <end position="1048"/>
    </location>
</feature>
<dbReference type="PANTHER" id="PTHR44899">
    <property type="entry name" value="CAMK FAMILY PROTEIN KINASE"/>
    <property type="match status" value="1"/>
</dbReference>
<dbReference type="EMBL" id="LGRX02015876">
    <property type="protein sequence ID" value="KAK3262915.1"/>
    <property type="molecule type" value="Genomic_DNA"/>
</dbReference>
<evidence type="ECO:0000256" key="4">
    <source>
        <dbReference type="ARBA" id="ARBA00022741"/>
    </source>
</evidence>